<feature type="binding site" evidence="5">
    <location>
        <begin position="110"/>
        <end position="118"/>
    </location>
    <ligand>
        <name>5-phospho-alpha-D-ribose 1-diphosphate</name>
        <dbReference type="ChEBI" id="CHEBI:58017"/>
    </ligand>
</feature>
<organism evidence="8 9">
    <name type="scientific">Anoxynatronum sibiricum</name>
    <dbReference type="NCBI Taxonomy" id="210623"/>
    <lineage>
        <taxon>Bacteria</taxon>
        <taxon>Bacillati</taxon>
        <taxon>Bacillota</taxon>
        <taxon>Clostridia</taxon>
        <taxon>Eubacteriales</taxon>
        <taxon>Clostridiaceae</taxon>
        <taxon>Anoxynatronum</taxon>
    </lineage>
</organism>
<evidence type="ECO:0000256" key="3">
    <source>
        <dbReference type="ARBA" id="ARBA00022822"/>
    </source>
</evidence>
<comment type="subunit">
    <text evidence="5">Homodimer.</text>
</comment>
<evidence type="ECO:0000256" key="5">
    <source>
        <dbReference type="HAMAP-Rule" id="MF_00211"/>
    </source>
</evidence>
<dbReference type="InterPro" id="IPR036320">
    <property type="entry name" value="Glycosyl_Trfase_fam3_N_dom_sf"/>
</dbReference>
<feature type="binding site" evidence="5">
    <location>
        <position position="82"/>
    </location>
    <ligand>
        <name>anthranilate</name>
        <dbReference type="ChEBI" id="CHEBI:16567"/>
        <label>1</label>
    </ligand>
</feature>
<feature type="binding site" evidence="5">
    <location>
        <begin position="85"/>
        <end position="86"/>
    </location>
    <ligand>
        <name>5-phospho-alpha-D-ribose 1-diphosphate</name>
        <dbReference type="ChEBI" id="CHEBI:58017"/>
    </ligand>
</feature>
<protein>
    <recommendedName>
        <fullName evidence="5">Anthranilate phosphoribosyltransferase</fullName>
        <ecNumber evidence="5">2.4.2.18</ecNumber>
    </recommendedName>
</protein>
<feature type="domain" description="Glycosyl transferase family 3 N-terminal" evidence="7">
    <location>
        <begin position="9"/>
        <end position="67"/>
    </location>
</feature>
<dbReference type="SUPFAM" id="SSF52418">
    <property type="entry name" value="Nucleoside phosphorylase/phosphoribosyltransferase catalytic domain"/>
    <property type="match status" value="1"/>
</dbReference>
<dbReference type="Proteomes" id="UP001407405">
    <property type="component" value="Unassembled WGS sequence"/>
</dbReference>
<dbReference type="EC" id="2.4.2.18" evidence="5"/>
<feature type="binding site" evidence="5">
    <location>
        <position position="113"/>
    </location>
    <ligand>
        <name>anthranilate</name>
        <dbReference type="ChEBI" id="CHEBI:16567"/>
        <label>1</label>
    </ligand>
</feature>
<feature type="binding site" evidence="5">
    <location>
        <position position="82"/>
    </location>
    <ligand>
        <name>5-phospho-alpha-D-ribose 1-diphosphate</name>
        <dbReference type="ChEBI" id="CHEBI:58017"/>
    </ligand>
</feature>
<evidence type="ECO:0000259" key="6">
    <source>
        <dbReference type="Pfam" id="PF00591"/>
    </source>
</evidence>
<feature type="binding site" evidence="5">
    <location>
        <position position="228"/>
    </location>
    <ligand>
        <name>Mg(2+)</name>
        <dbReference type="ChEBI" id="CHEBI:18420"/>
        <label>1</label>
    </ligand>
</feature>
<dbReference type="RefSeq" id="WP_343185297.1">
    <property type="nucleotide sequence ID" value="NZ_JBCITM010000004.1"/>
</dbReference>
<keyword evidence="1 5" id="KW-0328">Glycosyltransferase</keyword>
<dbReference type="InterPro" id="IPR005940">
    <property type="entry name" value="Anthranilate_Pribosyl_Tfrase"/>
</dbReference>
<dbReference type="InterPro" id="IPR000312">
    <property type="entry name" value="Glycosyl_Trfase_fam3"/>
</dbReference>
<keyword evidence="4 5" id="KW-0057">Aromatic amino acid biosynthesis</keyword>
<accession>A0ABU9VS18</accession>
<keyword evidence="9" id="KW-1185">Reference proteome</keyword>
<dbReference type="Gene3D" id="3.40.1030.10">
    <property type="entry name" value="Nucleoside phosphorylase/phosphoribosyltransferase catalytic domain"/>
    <property type="match status" value="1"/>
</dbReference>
<feature type="binding site" evidence="5">
    <location>
        <position position="94"/>
    </location>
    <ligand>
        <name>Mg(2+)</name>
        <dbReference type="ChEBI" id="CHEBI:18420"/>
        <label>1</label>
    </ligand>
</feature>
<gene>
    <name evidence="5 8" type="primary">trpD</name>
    <name evidence="8" type="ORF">AAIG11_05790</name>
</gene>
<dbReference type="EMBL" id="JBCITM010000004">
    <property type="protein sequence ID" value="MEN1759972.1"/>
    <property type="molecule type" value="Genomic_DNA"/>
</dbReference>
<dbReference type="InterPro" id="IPR035902">
    <property type="entry name" value="Nuc_phospho_transferase"/>
</dbReference>
<comment type="pathway">
    <text evidence="5">Amino-acid biosynthesis; L-tryptophan biosynthesis; L-tryptophan from chorismate: step 2/5.</text>
</comment>
<keyword evidence="5" id="KW-0460">Magnesium</keyword>
<evidence type="ECO:0000256" key="2">
    <source>
        <dbReference type="ARBA" id="ARBA00022679"/>
    </source>
</evidence>
<reference evidence="8 9" key="1">
    <citation type="submission" date="2024-04" db="EMBL/GenBank/DDBJ databases">
        <title>Genome sequencing and metabolic network reconstruction of aminoacids and betaine degradation by Anoxynatronum sibiricum.</title>
        <authorList>
            <person name="Detkova E.N."/>
            <person name="Boltjanskaja Y.V."/>
            <person name="Mardanov A.V."/>
            <person name="Kevbrin V."/>
        </authorList>
    </citation>
    <scope>NUCLEOTIDE SEQUENCE [LARGE SCALE GENOMIC DNA]</scope>
    <source>
        <strain evidence="8 9">Z-7981</strain>
    </source>
</reference>
<dbReference type="PANTHER" id="PTHR43285">
    <property type="entry name" value="ANTHRANILATE PHOSPHORIBOSYLTRANSFERASE"/>
    <property type="match status" value="1"/>
</dbReference>
<comment type="function">
    <text evidence="5">Catalyzes the transfer of the phosphoribosyl group of 5-phosphorylribose-1-pyrophosphate (PRPP) to anthranilate to yield N-(5'-phosphoribosyl)-anthranilate (PRA).</text>
</comment>
<feature type="binding site" evidence="5">
    <location>
        <position position="227"/>
    </location>
    <ligand>
        <name>Mg(2+)</name>
        <dbReference type="ChEBI" id="CHEBI:18420"/>
        <label>2</label>
    </ligand>
</feature>
<keyword evidence="5" id="KW-0479">Metal-binding</keyword>
<evidence type="ECO:0000259" key="7">
    <source>
        <dbReference type="Pfam" id="PF02885"/>
    </source>
</evidence>
<feature type="binding site" evidence="5">
    <location>
        <position position="228"/>
    </location>
    <ligand>
        <name>Mg(2+)</name>
        <dbReference type="ChEBI" id="CHEBI:18420"/>
        <label>2</label>
    </ligand>
</feature>
<comment type="caution">
    <text evidence="5">Lacks conserved residue(s) required for the propagation of feature annotation.</text>
</comment>
<feature type="binding site" evidence="5">
    <location>
        <position position="122"/>
    </location>
    <ligand>
        <name>5-phospho-alpha-D-ribose 1-diphosphate</name>
        <dbReference type="ChEBI" id="CHEBI:58017"/>
    </ligand>
</feature>
<dbReference type="InterPro" id="IPR017459">
    <property type="entry name" value="Glycosyl_Trfase_fam3_N_dom"/>
</dbReference>
<evidence type="ECO:0000256" key="1">
    <source>
        <dbReference type="ARBA" id="ARBA00022676"/>
    </source>
</evidence>
<evidence type="ECO:0000256" key="4">
    <source>
        <dbReference type="ARBA" id="ARBA00023141"/>
    </source>
</evidence>
<feature type="binding site" evidence="5">
    <location>
        <position position="90"/>
    </location>
    <ligand>
        <name>5-phospho-alpha-D-ribose 1-diphosphate</name>
        <dbReference type="ChEBI" id="CHEBI:58017"/>
    </ligand>
</feature>
<keyword evidence="5" id="KW-0028">Amino-acid biosynthesis</keyword>
<comment type="cofactor">
    <cofactor evidence="5">
        <name>Mg(2+)</name>
        <dbReference type="ChEBI" id="CHEBI:18420"/>
    </cofactor>
    <text evidence="5">Binds 2 magnesium ions per monomer.</text>
</comment>
<feature type="binding site" evidence="5">
    <location>
        <position position="168"/>
    </location>
    <ligand>
        <name>anthranilate</name>
        <dbReference type="ChEBI" id="CHEBI:16567"/>
        <label>2</label>
    </ligand>
</feature>
<dbReference type="Pfam" id="PF00591">
    <property type="entry name" value="Glycos_transf_3"/>
    <property type="match status" value="1"/>
</dbReference>
<keyword evidence="2 5" id="KW-0808">Transferase</keyword>
<sequence length="348" mass="36245">MNQLKNHTAHLLNHQPLPEAAMTEAMEIIMTGGTDPVSIAAFLTALRMKGETVAELTAAARVLRARALPLPVSFSDALDTCGTGGDGGTTFNVSTAAALVAAAGGVKVMKHGNRAVSSRCGSADVLEALGIAIHQQPEAARQALETVGMTFLFAPDYHQSMKQVAGVRKTLGFRTIFNLLGPLANPGRPVYQVLGVYDRRLVTPMAQVLQQLGIQRGLVVHGSDGMDELTLTGTSYLCEVTPETLTSSSLEPEAVGLKRCDAEVLIGGDTAFNAKVIEGAFSNQRPEAADLIALNAGAALYVAGKAATLATGVFQAKQLIQNGSAAAKLADLRSYEAAPGGFREAASC</sequence>
<name>A0ABU9VS18_9CLOT</name>
<comment type="similarity">
    <text evidence="5">Belongs to the anthranilate phosphoribosyltransferase family.</text>
</comment>
<proteinExistence type="inferred from homology"/>
<comment type="catalytic activity">
    <reaction evidence="5">
        <text>N-(5-phospho-beta-D-ribosyl)anthranilate + diphosphate = 5-phospho-alpha-D-ribose 1-diphosphate + anthranilate</text>
        <dbReference type="Rhea" id="RHEA:11768"/>
        <dbReference type="ChEBI" id="CHEBI:16567"/>
        <dbReference type="ChEBI" id="CHEBI:18277"/>
        <dbReference type="ChEBI" id="CHEBI:33019"/>
        <dbReference type="ChEBI" id="CHEBI:58017"/>
        <dbReference type="EC" id="2.4.2.18"/>
    </reaction>
</comment>
<dbReference type="PANTHER" id="PTHR43285:SF2">
    <property type="entry name" value="ANTHRANILATE PHOSPHORIBOSYLTRANSFERASE"/>
    <property type="match status" value="1"/>
</dbReference>
<keyword evidence="3 5" id="KW-0822">Tryptophan biosynthesis</keyword>
<dbReference type="NCBIfam" id="TIGR01245">
    <property type="entry name" value="trpD"/>
    <property type="match status" value="1"/>
</dbReference>
<feature type="domain" description="Glycosyl transferase family 3" evidence="6">
    <location>
        <begin position="76"/>
        <end position="325"/>
    </location>
</feature>
<comment type="caution">
    <text evidence="8">The sequence shown here is derived from an EMBL/GenBank/DDBJ whole genome shotgun (WGS) entry which is preliminary data.</text>
</comment>
<dbReference type="HAMAP" id="MF_00211">
    <property type="entry name" value="TrpD"/>
    <property type="match status" value="1"/>
</dbReference>
<dbReference type="GO" id="GO:0004048">
    <property type="term" value="F:anthranilate phosphoribosyltransferase activity"/>
    <property type="evidence" value="ECO:0007669"/>
    <property type="project" value="UniProtKB-EC"/>
</dbReference>
<dbReference type="SUPFAM" id="SSF47648">
    <property type="entry name" value="Nucleoside phosphorylase/phosphoribosyltransferase N-terminal domain"/>
    <property type="match status" value="1"/>
</dbReference>
<evidence type="ECO:0000313" key="9">
    <source>
        <dbReference type="Proteomes" id="UP001407405"/>
    </source>
</evidence>
<dbReference type="Pfam" id="PF02885">
    <property type="entry name" value="Glycos_trans_3N"/>
    <property type="match status" value="1"/>
</dbReference>
<feature type="binding site" evidence="5">
    <location>
        <begin position="92"/>
        <end position="95"/>
    </location>
    <ligand>
        <name>5-phospho-alpha-D-ribose 1-diphosphate</name>
        <dbReference type="ChEBI" id="CHEBI:58017"/>
    </ligand>
</feature>
<evidence type="ECO:0000313" key="8">
    <source>
        <dbReference type="EMBL" id="MEN1759972.1"/>
    </source>
</evidence>
<dbReference type="Gene3D" id="1.20.970.10">
    <property type="entry name" value="Transferase, Pyrimidine Nucleoside Phosphorylase, Chain C"/>
    <property type="match status" value="1"/>
</dbReference>